<dbReference type="AlphaFoldDB" id="A0A7J0BVR7"/>
<evidence type="ECO:0000313" key="3">
    <source>
        <dbReference type="EMBL" id="GFM37255.1"/>
    </source>
</evidence>
<feature type="transmembrane region" description="Helical" evidence="2">
    <location>
        <begin position="20"/>
        <end position="37"/>
    </location>
</feature>
<dbReference type="EMBL" id="BLVP01000008">
    <property type="protein sequence ID" value="GFM37255.1"/>
    <property type="molecule type" value="Genomic_DNA"/>
</dbReference>
<keyword evidence="2" id="KW-1133">Transmembrane helix</keyword>
<reference evidence="3 4" key="1">
    <citation type="submission" date="2020-05" db="EMBL/GenBank/DDBJ databases">
        <title>Draft genome sequence of Desulfovibrio psychrotolerans JS1T.</title>
        <authorList>
            <person name="Ueno A."/>
            <person name="Tamazawa S."/>
            <person name="Tamamura S."/>
            <person name="Murakami T."/>
            <person name="Kiyama T."/>
            <person name="Inomata H."/>
            <person name="Amano Y."/>
            <person name="Miyakawa K."/>
            <person name="Tamaki H."/>
            <person name="Naganuma T."/>
            <person name="Kaneko K."/>
        </authorList>
    </citation>
    <scope>NUCLEOTIDE SEQUENCE [LARGE SCALE GENOMIC DNA]</scope>
    <source>
        <strain evidence="3 4">JS1</strain>
    </source>
</reference>
<proteinExistence type="predicted"/>
<feature type="region of interest" description="Disordered" evidence="1">
    <location>
        <begin position="43"/>
        <end position="101"/>
    </location>
</feature>
<keyword evidence="4" id="KW-1185">Reference proteome</keyword>
<feature type="compositionally biased region" description="Low complexity" evidence="1">
    <location>
        <begin position="83"/>
        <end position="100"/>
    </location>
</feature>
<comment type="caution">
    <text evidence="3">The sequence shown here is derived from an EMBL/GenBank/DDBJ whole genome shotgun (WGS) entry which is preliminary data.</text>
</comment>
<evidence type="ECO:0000313" key="4">
    <source>
        <dbReference type="Proteomes" id="UP000503820"/>
    </source>
</evidence>
<dbReference type="Proteomes" id="UP000503820">
    <property type="component" value="Unassembled WGS sequence"/>
</dbReference>
<accession>A0A7J0BVR7</accession>
<name>A0A7J0BVR7_9BACT</name>
<keyword evidence="2" id="KW-0472">Membrane</keyword>
<organism evidence="3 4">
    <name type="scientific">Desulfovibrio psychrotolerans</name>
    <dbReference type="NCBI Taxonomy" id="415242"/>
    <lineage>
        <taxon>Bacteria</taxon>
        <taxon>Pseudomonadati</taxon>
        <taxon>Thermodesulfobacteriota</taxon>
        <taxon>Desulfovibrionia</taxon>
        <taxon>Desulfovibrionales</taxon>
        <taxon>Desulfovibrionaceae</taxon>
        <taxon>Desulfovibrio</taxon>
    </lineage>
</organism>
<evidence type="ECO:0000256" key="1">
    <source>
        <dbReference type="SAM" id="MobiDB-lite"/>
    </source>
</evidence>
<feature type="compositionally biased region" description="Polar residues" evidence="1">
    <location>
        <begin position="71"/>
        <end position="80"/>
    </location>
</feature>
<gene>
    <name evidence="3" type="ORF">DSM19430T_19390</name>
</gene>
<sequence>MAEKNTSAKPGGKPGGKKRLTIIILVALLALAAIGVMRENMRKEAPDEGQMRVQLPGSAQPDNALAVPEDATNSTGNATAQRPPAGEQPAQTGQPAAQPADAHVGVVMPKVDSDSIILPLFIEDLAKYLVSGYYPANASPATEKGGVISLGPKNLNMRYGVDMTGLSWSGDDVRKGRQSVLRYILTPTMADALYRLYVDKFMSAVEAEAKQLVRDVEGEERPLTRREIKEMHLLLAQKVMATAGVLRACAIMEDAMVRVDSLHMATRAAFSANERFQVTLHQYQELADNGGDPAAIADAKKAMDTAGKTYQQAIMQRERTKESLANALRKYKWVSMQDDAANIYVAQWVFRRVQDNPRVFPALMTVHERLLDLAERLEKRSAL</sequence>
<evidence type="ECO:0000256" key="2">
    <source>
        <dbReference type="SAM" id="Phobius"/>
    </source>
</evidence>
<protein>
    <submittedName>
        <fullName evidence="3">Uncharacterized protein</fullName>
    </submittedName>
</protein>
<keyword evidence="2" id="KW-0812">Transmembrane</keyword>
<dbReference type="RefSeq" id="WP_174409874.1">
    <property type="nucleotide sequence ID" value="NZ_BLVP01000008.1"/>
</dbReference>